<dbReference type="Gene3D" id="1.10.439.10">
    <property type="entry name" value="Penicillin Amidohydrolase, domain 1"/>
    <property type="match status" value="1"/>
</dbReference>
<dbReference type="InterPro" id="IPR002692">
    <property type="entry name" value="S45"/>
</dbReference>
<dbReference type="InterPro" id="IPR023343">
    <property type="entry name" value="Penicillin_amidase_dom1"/>
</dbReference>
<evidence type="ECO:0000256" key="1">
    <source>
        <dbReference type="ARBA" id="ARBA00006586"/>
    </source>
</evidence>
<comment type="caution">
    <text evidence="2">The sequence shown here is derived from an EMBL/GenBank/DDBJ whole genome shotgun (WGS) entry which is preliminary data.</text>
</comment>
<dbReference type="Pfam" id="PF01804">
    <property type="entry name" value="Penicil_amidase"/>
    <property type="match status" value="1"/>
</dbReference>
<evidence type="ECO:0008006" key="3">
    <source>
        <dbReference type="Google" id="ProtNLM"/>
    </source>
</evidence>
<sequence length="265" mass="28673">AQASAVTVREPAFGLPHIYGDTDLLLARETGREIAKDRLGQMMLMARVGRGTLYQAFALLDASTFYDDLEVRRTGYTSSELNNMFAKLPSDLQLQITEYCKGVNDTIEAVYAGSLPEPLEINLFKNTLGLGDDLFGNKTNISDQVDPNYAAAGGEWPNAGFQFTPEIAVAIAVLQIRQFGSASFDEPSRLTELNSLVDKFGATTGDEIWDDLNFLNDPLAPVTVPDGTTPGFGGPLAYHAEPESGPIALAAQFPHYDYEAALEPG</sequence>
<proteinExistence type="inferred from homology"/>
<dbReference type="InterPro" id="IPR029055">
    <property type="entry name" value="Ntn_hydrolases_N"/>
</dbReference>
<reference evidence="2" key="1">
    <citation type="journal article" date="2014" name="Front. Microbiol.">
        <title>High frequency of phylogenetically diverse reductive dehalogenase-homologous genes in deep subseafloor sedimentary metagenomes.</title>
        <authorList>
            <person name="Kawai M."/>
            <person name="Futagami T."/>
            <person name="Toyoda A."/>
            <person name="Takaki Y."/>
            <person name="Nishi S."/>
            <person name="Hori S."/>
            <person name="Arai W."/>
            <person name="Tsubouchi T."/>
            <person name="Morono Y."/>
            <person name="Uchiyama I."/>
            <person name="Ito T."/>
            <person name="Fujiyama A."/>
            <person name="Inagaki F."/>
            <person name="Takami H."/>
        </authorList>
    </citation>
    <scope>NUCLEOTIDE SEQUENCE</scope>
    <source>
        <strain evidence="2">Expedition CK06-06</strain>
    </source>
</reference>
<dbReference type="SUPFAM" id="SSF56235">
    <property type="entry name" value="N-terminal nucleophile aminohydrolases (Ntn hydrolases)"/>
    <property type="match status" value="1"/>
</dbReference>
<dbReference type="EMBL" id="BARS01027488">
    <property type="protein sequence ID" value="GAG12353.1"/>
    <property type="molecule type" value="Genomic_DNA"/>
</dbReference>
<comment type="similarity">
    <text evidence="1">Belongs to the peptidase S45 family.</text>
</comment>
<dbReference type="GO" id="GO:0017000">
    <property type="term" value="P:antibiotic biosynthetic process"/>
    <property type="evidence" value="ECO:0007669"/>
    <property type="project" value="InterPro"/>
</dbReference>
<protein>
    <recommendedName>
        <fullName evidence="3">Penicillin acylase family protein</fullName>
    </recommendedName>
</protein>
<accession>X0VIM9</accession>
<gene>
    <name evidence="2" type="ORF">S01H1_43176</name>
</gene>
<name>X0VIM9_9ZZZZ</name>
<dbReference type="GO" id="GO:0016811">
    <property type="term" value="F:hydrolase activity, acting on carbon-nitrogen (but not peptide) bonds, in linear amides"/>
    <property type="evidence" value="ECO:0007669"/>
    <property type="project" value="InterPro"/>
</dbReference>
<organism evidence="2">
    <name type="scientific">marine sediment metagenome</name>
    <dbReference type="NCBI Taxonomy" id="412755"/>
    <lineage>
        <taxon>unclassified sequences</taxon>
        <taxon>metagenomes</taxon>
        <taxon>ecological metagenomes</taxon>
    </lineage>
</organism>
<evidence type="ECO:0000313" key="2">
    <source>
        <dbReference type="EMBL" id="GAG12353.1"/>
    </source>
</evidence>
<feature type="non-terminal residue" evidence="2">
    <location>
        <position position="265"/>
    </location>
</feature>
<dbReference type="Gene3D" id="1.10.287.150">
    <property type="match status" value="1"/>
</dbReference>
<dbReference type="AlphaFoldDB" id="X0VIM9"/>
<feature type="non-terminal residue" evidence="2">
    <location>
        <position position="1"/>
    </location>
</feature>